<protein>
    <submittedName>
        <fullName evidence="1">Uncharacterized protein</fullName>
    </submittedName>
</protein>
<keyword evidence="2" id="KW-1185">Reference proteome</keyword>
<evidence type="ECO:0000313" key="2">
    <source>
        <dbReference type="Proteomes" id="UP001239213"/>
    </source>
</evidence>
<gene>
    <name evidence="1" type="ORF">CCUS01_12223</name>
</gene>
<comment type="caution">
    <text evidence="1">The sequence shown here is derived from an EMBL/GenBank/DDBJ whole genome shotgun (WGS) entry which is preliminary data.</text>
</comment>
<sequence>MDILIRHILPHIHQQHLGVLSSPAQHLAKDLHRDTLHPLKVIRHLHGAQNLLVPPLRPRRRRYREPLLRNIMEPRVRHVPRVLKGRERVPPGLADPLEEVIVPPPQRRALERPVHGLEVDDGLLELDLAARVEVLVDLPKEFRKVKDGGAHIPAVDVVEFLAKRPLVLGVVDFEMAVCRHVFRLDGAQVRAEDLRCRVPVGELDGPDAGACADVEDAVGVGDGGEAELVVEDAQGDGVLEV</sequence>
<organism evidence="1 2">
    <name type="scientific">Colletotrichum cuscutae</name>
    <dbReference type="NCBI Taxonomy" id="1209917"/>
    <lineage>
        <taxon>Eukaryota</taxon>
        <taxon>Fungi</taxon>
        <taxon>Dikarya</taxon>
        <taxon>Ascomycota</taxon>
        <taxon>Pezizomycotina</taxon>
        <taxon>Sordariomycetes</taxon>
        <taxon>Hypocreomycetidae</taxon>
        <taxon>Glomerellales</taxon>
        <taxon>Glomerellaceae</taxon>
        <taxon>Colletotrichum</taxon>
        <taxon>Colletotrichum acutatum species complex</taxon>
    </lineage>
</organism>
<name>A0AAI9TXY4_9PEZI</name>
<reference evidence="1" key="1">
    <citation type="submission" date="2016-11" db="EMBL/GenBank/DDBJ databases">
        <title>The genome sequence of Colletotrichum cuscutae.</title>
        <authorList>
            <person name="Baroncelli R."/>
        </authorList>
    </citation>
    <scope>NUCLEOTIDE SEQUENCE</scope>
    <source>
        <strain evidence="1">IMI 304802</strain>
    </source>
</reference>
<dbReference type="Proteomes" id="UP001239213">
    <property type="component" value="Unassembled WGS sequence"/>
</dbReference>
<dbReference type="EMBL" id="MPDP01000316">
    <property type="protein sequence ID" value="KAK1446696.1"/>
    <property type="molecule type" value="Genomic_DNA"/>
</dbReference>
<accession>A0AAI9TXY4</accession>
<dbReference type="AlphaFoldDB" id="A0AAI9TXY4"/>
<evidence type="ECO:0000313" key="1">
    <source>
        <dbReference type="EMBL" id="KAK1446696.1"/>
    </source>
</evidence>
<proteinExistence type="predicted"/>